<evidence type="ECO:0000313" key="2">
    <source>
        <dbReference type="Proteomes" id="UP001530400"/>
    </source>
</evidence>
<protein>
    <recommendedName>
        <fullName evidence="3">Methyltransferase FkbM domain-containing protein</fullName>
    </recommendedName>
</protein>
<name>A0ABD3ND90_9STRA</name>
<dbReference type="Gene3D" id="3.40.50.150">
    <property type="entry name" value="Vaccinia Virus protein VP39"/>
    <property type="match status" value="1"/>
</dbReference>
<dbReference type="Proteomes" id="UP001530400">
    <property type="component" value="Unassembled WGS sequence"/>
</dbReference>
<sequence>MKPAPELGLVTTDPLYLSTSESAAHYRPCPVRFQFGDKQDHVRIHDVTTWLKNEGLCKASTKILVGGLNEGQYATTLLYICPSATLHGVEVQPDVFEKVKSTLARYPNAAAHNQGWSDSSGELFIAGKGQTAQLVDAEKARKSGTTQMVKVGTILKFARDLGIDQAIYTLIDTEGHEPAVIKGMALEDKANRQLFPVFQFEVGSGWDQFSKLHWNQHQTAIHLERLGYELYLIGEAYYWKVLAAFFERGVGAINTTPRCNTNYTTDEQMFVWGNVLAIHPAFAPQGLLDIIHESAKKHSQVARTKKV</sequence>
<evidence type="ECO:0008006" key="3">
    <source>
        <dbReference type="Google" id="ProtNLM"/>
    </source>
</evidence>
<reference evidence="1 2" key="1">
    <citation type="submission" date="2024-10" db="EMBL/GenBank/DDBJ databases">
        <title>Updated reference genomes for cyclostephanoid diatoms.</title>
        <authorList>
            <person name="Roberts W.R."/>
            <person name="Alverson A.J."/>
        </authorList>
    </citation>
    <scope>NUCLEOTIDE SEQUENCE [LARGE SCALE GENOMIC DNA]</scope>
    <source>
        <strain evidence="1 2">AJA010-31</strain>
    </source>
</reference>
<gene>
    <name evidence="1" type="ORF">ACHAWO_004130</name>
</gene>
<proteinExistence type="predicted"/>
<comment type="caution">
    <text evidence="1">The sequence shown here is derived from an EMBL/GenBank/DDBJ whole genome shotgun (WGS) entry which is preliminary data.</text>
</comment>
<evidence type="ECO:0000313" key="1">
    <source>
        <dbReference type="EMBL" id="KAL3772991.1"/>
    </source>
</evidence>
<dbReference type="InterPro" id="IPR029063">
    <property type="entry name" value="SAM-dependent_MTases_sf"/>
</dbReference>
<keyword evidence="2" id="KW-1185">Reference proteome</keyword>
<dbReference type="SUPFAM" id="SSF53335">
    <property type="entry name" value="S-adenosyl-L-methionine-dependent methyltransferases"/>
    <property type="match status" value="1"/>
</dbReference>
<dbReference type="EMBL" id="JALLPJ020001252">
    <property type="protein sequence ID" value="KAL3772991.1"/>
    <property type="molecule type" value="Genomic_DNA"/>
</dbReference>
<organism evidence="1 2">
    <name type="scientific">Cyclotella atomus</name>
    <dbReference type="NCBI Taxonomy" id="382360"/>
    <lineage>
        <taxon>Eukaryota</taxon>
        <taxon>Sar</taxon>
        <taxon>Stramenopiles</taxon>
        <taxon>Ochrophyta</taxon>
        <taxon>Bacillariophyta</taxon>
        <taxon>Coscinodiscophyceae</taxon>
        <taxon>Thalassiosirophycidae</taxon>
        <taxon>Stephanodiscales</taxon>
        <taxon>Stephanodiscaceae</taxon>
        <taxon>Cyclotella</taxon>
    </lineage>
</organism>
<accession>A0ABD3ND90</accession>
<dbReference type="AlphaFoldDB" id="A0ABD3ND90"/>